<dbReference type="InterPro" id="IPR001851">
    <property type="entry name" value="ABC_transp_permease"/>
</dbReference>
<evidence type="ECO:0000256" key="3">
    <source>
        <dbReference type="ARBA" id="ARBA00022692"/>
    </source>
</evidence>
<keyword evidence="4 6" id="KW-1133">Transmembrane helix</keyword>
<dbReference type="Pfam" id="PF02653">
    <property type="entry name" value="BPD_transp_2"/>
    <property type="match status" value="1"/>
</dbReference>
<evidence type="ECO:0000256" key="5">
    <source>
        <dbReference type="ARBA" id="ARBA00023136"/>
    </source>
</evidence>
<keyword evidence="5 6" id="KW-0472">Membrane</keyword>
<feature type="transmembrane region" description="Helical" evidence="6">
    <location>
        <begin position="20"/>
        <end position="37"/>
    </location>
</feature>
<feature type="transmembrane region" description="Helical" evidence="6">
    <location>
        <begin position="133"/>
        <end position="151"/>
    </location>
</feature>
<sequence length="414" mass="43535">MRSRRRREQRHDRGALPLQVLAFIAGGFVLLSAVRVISGADEITSSGTLAVTLTATMPIALAGLGGLWAERAGVVNIGLEGMMIMGTLGAGYVTYHHGVLAGVLGAIAFGMIGGALHALATVIFGVDHIVSGVAINIIAAGIAGFLAEAWFTDLPGGGPTQSPSLADPGKINLSFLSEPASNLEDKHWFLVSDLASVVEMFTKNLSVLTLLGLALIVGSFFLLWRTRFGLRLRSCGEAPEAAESVGINVYRYKFTAVMISGGLAGLGGAYLALVSTSGFQVGQTQGRGYIGLAAMIFGNWRPTGMFMGSGLFGYTQALPFRDGTHSVHALLLVVAGLLVAVAVIQWLKGSRRNAIISVVLGAVFLTWYLTTDIVPADFTKMAPYVTTMLVLAFAAQRLRMPAADGRIYRKGSSG</sequence>
<dbReference type="AlphaFoldDB" id="A0A3N0CHN5"/>
<dbReference type="Proteomes" id="UP000267128">
    <property type="component" value="Unassembled WGS sequence"/>
</dbReference>
<evidence type="ECO:0000313" key="7">
    <source>
        <dbReference type="EMBL" id="RNL62974.1"/>
    </source>
</evidence>
<dbReference type="PANTHER" id="PTHR43370">
    <property type="entry name" value="SUGAR ABC TRANSPORTER INTEGRAL MEMBRANE PROTEIN-RELATED"/>
    <property type="match status" value="1"/>
</dbReference>
<name>A0A3N0CHN5_9ACTN</name>
<evidence type="ECO:0000256" key="6">
    <source>
        <dbReference type="SAM" id="Phobius"/>
    </source>
</evidence>
<feature type="transmembrane region" description="Helical" evidence="6">
    <location>
        <begin position="99"/>
        <end position="126"/>
    </location>
</feature>
<feature type="transmembrane region" description="Helical" evidence="6">
    <location>
        <begin position="254"/>
        <end position="273"/>
    </location>
</feature>
<dbReference type="GO" id="GO:0022857">
    <property type="term" value="F:transmembrane transporter activity"/>
    <property type="evidence" value="ECO:0007669"/>
    <property type="project" value="InterPro"/>
</dbReference>
<dbReference type="OrthoDB" id="9792579at2"/>
<feature type="transmembrane region" description="Helical" evidence="6">
    <location>
        <begin position="74"/>
        <end position="93"/>
    </location>
</feature>
<keyword evidence="8" id="KW-1185">Reference proteome</keyword>
<accession>A0A3N0CHN5</accession>
<comment type="subcellular location">
    <subcellularLocation>
        <location evidence="1">Cell membrane</location>
        <topology evidence="1">Multi-pass membrane protein</topology>
    </subcellularLocation>
</comment>
<proteinExistence type="predicted"/>
<feature type="transmembrane region" description="Helical" evidence="6">
    <location>
        <begin position="354"/>
        <end position="370"/>
    </location>
</feature>
<evidence type="ECO:0000313" key="8">
    <source>
        <dbReference type="Proteomes" id="UP000267128"/>
    </source>
</evidence>
<dbReference type="CDD" id="cd06580">
    <property type="entry name" value="TM_PBP1_transp_TpRbsC_like"/>
    <property type="match status" value="1"/>
</dbReference>
<dbReference type="GO" id="GO:0005886">
    <property type="term" value="C:plasma membrane"/>
    <property type="evidence" value="ECO:0007669"/>
    <property type="project" value="UniProtKB-SubCell"/>
</dbReference>
<protein>
    <submittedName>
        <fullName evidence="7">ABC transporter permease</fullName>
    </submittedName>
</protein>
<comment type="caution">
    <text evidence="7">The sequence shown here is derived from an EMBL/GenBank/DDBJ whole genome shotgun (WGS) entry which is preliminary data.</text>
</comment>
<reference evidence="7 8" key="1">
    <citation type="submission" date="2018-11" db="EMBL/GenBank/DDBJ databases">
        <authorList>
            <person name="Li F."/>
        </authorList>
    </citation>
    <scope>NUCLEOTIDE SEQUENCE [LARGE SCALE GENOMIC DNA]</scope>
    <source>
        <strain evidence="7 8">Gsoil 097</strain>
    </source>
</reference>
<evidence type="ECO:0000256" key="2">
    <source>
        <dbReference type="ARBA" id="ARBA00022475"/>
    </source>
</evidence>
<keyword evidence="3 6" id="KW-0812">Transmembrane</keyword>
<feature type="transmembrane region" description="Helical" evidence="6">
    <location>
        <begin position="382"/>
        <end position="400"/>
    </location>
</feature>
<organism evidence="7 8">
    <name type="scientific">Nocardioides marmoriginsengisoli</name>
    <dbReference type="NCBI Taxonomy" id="661483"/>
    <lineage>
        <taxon>Bacteria</taxon>
        <taxon>Bacillati</taxon>
        <taxon>Actinomycetota</taxon>
        <taxon>Actinomycetes</taxon>
        <taxon>Propionibacteriales</taxon>
        <taxon>Nocardioidaceae</taxon>
        <taxon>Nocardioides</taxon>
    </lineage>
</organism>
<dbReference type="EMBL" id="RJSE01000007">
    <property type="protein sequence ID" value="RNL62974.1"/>
    <property type="molecule type" value="Genomic_DNA"/>
</dbReference>
<evidence type="ECO:0000256" key="1">
    <source>
        <dbReference type="ARBA" id="ARBA00004651"/>
    </source>
</evidence>
<feature type="transmembrane region" description="Helical" evidence="6">
    <location>
        <begin position="49"/>
        <end position="67"/>
    </location>
</feature>
<feature type="transmembrane region" description="Helical" evidence="6">
    <location>
        <begin position="327"/>
        <end position="347"/>
    </location>
</feature>
<dbReference type="PANTHER" id="PTHR43370:SF1">
    <property type="entry name" value="GUANOSINE ABC TRANSPORTER PERMEASE PROTEIN NUPQ"/>
    <property type="match status" value="1"/>
</dbReference>
<gene>
    <name evidence="7" type="ORF">EFK50_14745</name>
</gene>
<feature type="transmembrane region" description="Helical" evidence="6">
    <location>
        <begin position="205"/>
        <end position="224"/>
    </location>
</feature>
<evidence type="ECO:0000256" key="4">
    <source>
        <dbReference type="ARBA" id="ARBA00022989"/>
    </source>
</evidence>
<keyword evidence="2" id="KW-1003">Cell membrane</keyword>